<accession>C9LF17</accession>
<gene>
    <name evidence="1" type="ORF">GCWU000325_00798</name>
</gene>
<evidence type="ECO:0000313" key="1">
    <source>
        <dbReference type="EMBL" id="EEX72336.1"/>
    </source>
</evidence>
<dbReference type="EMBL" id="ACIJ02000016">
    <property type="protein sequence ID" value="EEX72336.1"/>
    <property type="molecule type" value="Genomic_DNA"/>
</dbReference>
<evidence type="ECO:0000313" key="2">
    <source>
        <dbReference type="Proteomes" id="UP000003460"/>
    </source>
</evidence>
<sequence length="40" mass="4527">MLKGKRFTKSATHIIYITLSDAPRQNRLRAGGCSFNFILT</sequence>
<comment type="caution">
    <text evidence="1">The sequence shown here is derived from an EMBL/GenBank/DDBJ whole genome shotgun (WGS) entry which is preliminary data.</text>
</comment>
<name>C9LF17_9BACT</name>
<organism evidence="1 2">
    <name type="scientific">Alloprevotella tannerae ATCC 51259</name>
    <dbReference type="NCBI Taxonomy" id="626522"/>
    <lineage>
        <taxon>Bacteria</taxon>
        <taxon>Pseudomonadati</taxon>
        <taxon>Bacteroidota</taxon>
        <taxon>Bacteroidia</taxon>
        <taxon>Bacteroidales</taxon>
        <taxon>Prevotellaceae</taxon>
        <taxon>Alloprevotella</taxon>
    </lineage>
</organism>
<proteinExistence type="predicted"/>
<keyword evidence="2" id="KW-1185">Reference proteome</keyword>
<reference evidence="1" key="1">
    <citation type="submission" date="2009-09" db="EMBL/GenBank/DDBJ databases">
        <authorList>
            <person name="Weinstock G."/>
            <person name="Sodergren E."/>
            <person name="Clifton S."/>
            <person name="Fulton L."/>
            <person name="Fulton B."/>
            <person name="Courtney L."/>
            <person name="Fronick C."/>
            <person name="Harrison M."/>
            <person name="Strong C."/>
            <person name="Farmer C."/>
            <person name="Delahaunty K."/>
            <person name="Markovic C."/>
            <person name="Hall O."/>
            <person name="Minx P."/>
            <person name="Tomlinson C."/>
            <person name="Mitreva M."/>
            <person name="Nelson J."/>
            <person name="Hou S."/>
            <person name="Wollam A."/>
            <person name="Pepin K.H."/>
            <person name="Johnson M."/>
            <person name="Bhonagiri V."/>
            <person name="Nash W.E."/>
            <person name="Warren W."/>
            <person name="Chinwalla A."/>
            <person name="Mardis E.R."/>
            <person name="Wilson R.K."/>
        </authorList>
    </citation>
    <scope>NUCLEOTIDE SEQUENCE [LARGE SCALE GENOMIC DNA]</scope>
    <source>
        <strain evidence="1">ATCC 51259</strain>
    </source>
</reference>
<dbReference type="Proteomes" id="UP000003460">
    <property type="component" value="Unassembled WGS sequence"/>
</dbReference>
<dbReference type="HOGENOM" id="CLU_3294552_0_0_10"/>
<dbReference type="AlphaFoldDB" id="C9LF17"/>
<protein>
    <submittedName>
        <fullName evidence="1">Uncharacterized protein</fullName>
    </submittedName>
</protein>